<dbReference type="RefSeq" id="WP_127611853.1">
    <property type="nucleotide sequence ID" value="NZ_RXOL01000001.1"/>
</dbReference>
<evidence type="ECO:0000313" key="15">
    <source>
        <dbReference type="EMBL" id="RVQ69666.1"/>
    </source>
</evidence>
<keyword evidence="10" id="KW-0456">Lyase</keyword>
<dbReference type="InterPro" id="IPR008927">
    <property type="entry name" value="6-PGluconate_DH-like_C_sf"/>
</dbReference>
<evidence type="ECO:0000256" key="3">
    <source>
        <dbReference type="ARBA" id="ARBA00022832"/>
    </source>
</evidence>
<comment type="subcellular location">
    <subcellularLocation>
        <location evidence="1">Peroxisome</location>
    </subcellularLocation>
</comment>
<evidence type="ECO:0000256" key="2">
    <source>
        <dbReference type="ARBA" id="ARBA00005005"/>
    </source>
</evidence>
<dbReference type="Pfam" id="PF00378">
    <property type="entry name" value="ECH_1"/>
    <property type="match status" value="1"/>
</dbReference>
<keyword evidence="7" id="KW-0443">Lipid metabolism</keyword>
<dbReference type="InterPro" id="IPR006108">
    <property type="entry name" value="3HC_DH_C"/>
</dbReference>
<comment type="pathway">
    <text evidence="2">Lipid metabolism; fatty acid beta-oxidation.</text>
</comment>
<dbReference type="GO" id="GO:0070403">
    <property type="term" value="F:NAD+ binding"/>
    <property type="evidence" value="ECO:0007669"/>
    <property type="project" value="InterPro"/>
</dbReference>
<feature type="domain" description="3-hydroxyacyl-CoA dehydrogenase NAD binding" evidence="14">
    <location>
        <begin position="293"/>
        <end position="470"/>
    </location>
</feature>
<evidence type="ECO:0000256" key="6">
    <source>
        <dbReference type="ARBA" id="ARBA00023027"/>
    </source>
</evidence>
<keyword evidence="16" id="KW-1185">Reference proteome</keyword>
<keyword evidence="8" id="KW-0576">Peroxisome</keyword>
<dbReference type="GO" id="GO:0004300">
    <property type="term" value="F:enoyl-CoA hydratase activity"/>
    <property type="evidence" value="ECO:0007669"/>
    <property type="project" value="UniProtKB-ARBA"/>
</dbReference>
<dbReference type="Pfam" id="PF00725">
    <property type="entry name" value="3HCDH"/>
    <property type="match status" value="2"/>
</dbReference>
<evidence type="ECO:0000256" key="12">
    <source>
        <dbReference type="ARBA" id="ARBA00049556"/>
    </source>
</evidence>
<dbReference type="GO" id="GO:0016853">
    <property type="term" value="F:isomerase activity"/>
    <property type="evidence" value="ECO:0007669"/>
    <property type="project" value="UniProtKB-KW"/>
</dbReference>
<evidence type="ECO:0000256" key="5">
    <source>
        <dbReference type="ARBA" id="ARBA00023002"/>
    </source>
</evidence>
<dbReference type="InterPro" id="IPR001753">
    <property type="entry name" value="Enoyl-CoA_hydra/iso"/>
</dbReference>
<keyword evidence="4" id="KW-0442">Lipid degradation</keyword>
<evidence type="ECO:0000256" key="11">
    <source>
        <dbReference type="ARBA" id="ARBA00023268"/>
    </source>
</evidence>
<keyword evidence="5" id="KW-0560">Oxidoreductase</keyword>
<organism evidence="15 16">
    <name type="scientific">Croceicoccus ponticola</name>
    <dbReference type="NCBI Taxonomy" id="2217664"/>
    <lineage>
        <taxon>Bacteria</taxon>
        <taxon>Pseudomonadati</taxon>
        <taxon>Pseudomonadota</taxon>
        <taxon>Alphaproteobacteria</taxon>
        <taxon>Sphingomonadales</taxon>
        <taxon>Erythrobacteraceae</taxon>
        <taxon>Croceicoccus</taxon>
    </lineage>
</organism>
<keyword evidence="11" id="KW-0511">Multifunctional enzyme</keyword>
<dbReference type="CDD" id="cd06558">
    <property type="entry name" value="crotonase-like"/>
    <property type="match status" value="1"/>
</dbReference>
<feature type="domain" description="3-hydroxyacyl-CoA dehydrogenase C-terminal" evidence="13">
    <location>
        <begin position="474"/>
        <end position="560"/>
    </location>
</feature>
<keyword evidence="3" id="KW-0276">Fatty acid metabolism</keyword>
<dbReference type="Pfam" id="PF02737">
    <property type="entry name" value="3HCDH_N"/>
    <property type="match status" value="1"/>
</dbReference>
<dbReference type="InterPro" id="IPR029045">
    <property type="entry name" value="ClpP/crotonase-like_dom_sf"/>
</dbReference>
<evidence type="ECO:0000256" key="8">
    <source>
        <dbReference type="ARBA" id="ARBA00023140"/>
    </source>
</evidence>
<dbReference type="AlphaFoldDB" id="A0A437H293"/>
<dbReference type="FunFam" id="3.40.50.720:FF:000009">
    <property type="entry name" value="Fatty oxidation complex, alpha subunit"/>
    <property type="match status" value="1"/>
</dbReference>
<comment type="catalytic activity">
    <reaction evidence="12">
        <text>a (3S)-3-hydroxyacyl-CoA + NAD(+) = a 3-oxoacyl-CoA + NADH + H(+)</text>
        <dbReference type="Rhea" id="RHEA:22432"/>
        <dbReference type="ChEBI" id="CHEBI:15378"/>
        <dbReference type="ChEBI" id="CHEBI:57318"/>
        <dbReference type="ChEBI" id="CHEBI:57540"/>
        <dbReference type="ChEBI" id="CHEBI:57945"/>
        <dbReference type="ChEBI" id="CHEBI:90726"/>
        <dbReference type="EC" id="1.1.1.35"/>
    </reaction>
</comment>
<dbReference type="OrthoDB" id="9771883at2"/>
<dbReference type="PANTHER" id="PTHR23309">
    <property type="entry name" value="3-HYDROXYACYL-COA DEHYROGENASE"/>
    <property type="match status" value="1"/>
</dbReference>
<evidence type="ECO:0000256" key="4">
    <source>
        <dbReference type="ARBA" id="ARBA00022963"/>
    </source>
</evidence>
<evidence type="ECO:0000256" key="7">
    <source>
        <dbReference type="ARBA" id="ARBA00023098"/>
    </source>
</evidence>
<dbReference type="SUPFAM" id="SSF51735">
    <property type="entry name" value="NAD(P)-binding Rossmann-fold domains"/>
    <property type="match status" value="1"/>
</dbReference>
<dbReference type="Proteomes" id="UP000283003">
    <property type="component" value="Unassembled WGS sequence"/>
</dbReference>
<dbReference type="SUPFAM" id="SSF48179">
    <property type="entry name" value="6-phosphogluconate dehydrogenase C-terminal domain-like"/>
    <property type="match status" value="2"/>
</dbReference>
<evidence type="ECO:0000259" key="13">
    <source>
        <dbReference type="Pfam" id="PF00725"/>
    </source>
</evidence>
<evidence type="ECO:0000256" key="1">
    <source>
        <dbReference type="ARBA" id="ARBA00004275"/>
    </source>
</evidence>
<dbReference type="GO" id="GO:0003857">
    <property type="term" value="F:(3S)-3-hydroxyacyl-CoA dehydrogenase (NAD+) activity"/>
    <property type="evidence" value="ECO:0007669"/>
    <property type="project" value="UniProtKB-EC"/>
</dbReference>
<accession>A0A437H293</accession>
<dbReference type="EMBL" id="RXOL01000001">
    <property type="protein sequence ID" value="RVQ69666.1"/>
    <property type="molecule type" value="Genomic_DNA"/>
</dbReference>
<comment type="caution">
    <text evidence="15">The sequence shown here is derived from an EMBL/GenBank/DDBJ whole genome shotgun (WGS) entry which is preliminary data.</text>
</comment>
<feature type="domain" description="3-hydroxyacyl-CoA dehydrogenase C-terminal" evidence="13">
    <location>
        <begin position="597"/>
        <end position="680"/>
    </location>
</feature>
<name>A0A437H293_9SPHN</name>
<dbReference type="FunFam" id="1.10.1040.50:FF:000006">
    <property type="entry name" value="Peroxisomal bifunctional enzyme"/>
    <property type="match status" value="1"/>
</dbReference>
<protein>
    <submittedName>
        <fullName evidence="15">3-hydroxyacyl-CoA dehydrogenase</fullName>
    </submittedName>
</protein>
<keyword evidence="6" id="KW-0520">NAD</keyword>
<evidence type="ECO:0000256" key="10">
    <source>
        <dbReference type="ARBA" id="ARBA00023239"/>
    </source>
</evidence>
<dbReference type="InterPro" id="IPR036291">
    <property type="entry name" value="NAD(P)-bd_dom_sf"/>
</dbReference>
<dbReference type="Gene3D" id="3.40.50.720">
    <property type="entry name" value="NAD(P)-binding Rossmann-like Domain"/>
    <property type="match status" value="1"/>
</dbReference>
<dbReference type="InterPro" id="IPR006176">
    <property type="entry name" value="3-OHacyl-CoA_DH_NAD-bd"/>
</dbReference>
<dbReference type="SUPFAM" id="SSF52096">
    <property type="entry name" value="ClpP/crotonase"/>
    <property type="match status" value="1"/>
</dbReference>
<gene>
    <name evidence="15" type="ORF">EKN06_05775</name>
</gene>
<proteinExistence type="predicted"/>
<keyword evidence="9" id="KW-0413">Isomerase</keyword>
<evidence type="ECO:0000259" key="14">
    <source>
        <dbReference type="Pfam" id="PF02737"/>
    </source>
</evidence>
<evidence type="ECO:0000313" key="16">
    <source>
        <dbReference type="Proteomes" id="UP000283003"/>
    </source>
</evidence>
<dbReference type="Gene3D" id="3.90.226.10">
    <property type="entry name" value="2-enoyl-CoA Hydratase, Chain A, domain 1"/>
    <property type="match status" value="1"/>
</dbReference>
<dbReference type="Gene3D" id="1.10.1040.50">
    <property type="match status" value="1"/>
</dbReference>
<sequence length="694" mass="74459">MTIETRKLDNGLLLIVAENPPVNAINAAIRQGLVGAIEQANGSDDVVAIVLSCKGRTFFAGADIKEFGNARKEGPTLHEVCQKIAHSTKPVVAALHGTVLGGGLEIALACHGRVAVEGTTCGLPESQLGLIPGAGGTNRLARLIGPKKALEFVVSGKQIGAARAEKLGVLDEVVAQNEVAAAISCALRMAQRGRFKSWSDDFPADFVVSTFEDFARKLTQKMANQDAPAACVRSVQRAMTMPFEEAIAADREEFARLSAGNQSLALRHAFFAERAAAKPKGFDIPGPVKSISKVTVIGAGTMGTGIAMSFTAGGIPATLIDTTQEALDRGLDRVRNLLATSARRGSISEEQAEQRLALLQWSRDIEQASDADLVIEAVYEDLAIKQDIITRLDALCDQSALIATNTSAIDIDLIAKDVRNRDRFVGLHFFAPANVMRLVEVVLGKETSAETIAASLWIAKKIGKVPVLSGNCDGFIGNRMVAKRGAQVDRLLLEGALPQDVDESLKCFGFPMGPLAINDMSGLDVGYAIRKRRGTPFPIADAVVEHGRLGQKTGAGYYRYEDGNRTPLPDPEIENLIASVSNAHGITRRTFSPDEMVARMIYPLVNEGARILEEGIALRASDIDAVWLNGYGFPRWRGGPMFHADSVGLSDLTKTLRDLARLTGDNSLTPAPLLNRLVADEMTFTDLDKENAEK</sequence>
<evidence type="ECO:0000256" key="9">
    <source>
        <dbReference type="ARBA" id="ARBA00023235"/>
    </source>
</evidence>
<dbReference type="GO" id="GO:0006635">
    <property type="term" value="P:fatty acid beta-oxidation"/>
    <property type="evidence" value="ECO:0007669"/>
    <property type="project" value="UniProtKB-UniPathway"/>
</dbReference>
<reference evidence="15 16" key="1">
    <citation type="submission" date="2018-12" db="EMBL/GenBank/DDBJ databases">
        <title>Croceicoccus ponticola sp. nov., a lipolytic bacterium isolated from seawater.</title>
        <authorList>
            <person name="Yoon J.-H."/>
        </authorList>
    </citation>
    <scope>NUCLEOTIDE SEQUENCE [LARGE SCALE GENOMIC DNA]</scope>
    <source>
        <strain evidence="15 16">GM-16</strain>
    </source>
</reference>
<dbReference type="UniPathway" id="UPA00659"/>